<sequence length="49" mass="5246">GHEAAQAVDRTARRPGHAHHGRGPQGRAASRDREDHRNRASTQVGTPGV</sequence>
<feature type="compositionally biased region" description="Polar residues" evidence="1">
    <location>
        <begin position="40"/>
        <end position="49"/>
    </location>
</feature>
<reference evidence="2" key="1">
    <citation type="submission" date="2020-02" db="EMBL/GenBank/DDBJ databases">
        <authorList>
            <person name="Meier V. D."/>
        </authorList>
    </citation>
    <scope>NUCLEOTIDE SEQUENCE</scope>
    <source>
        <strain evidence="2">AVDCRST_MAG80</strain>
    </source>
</reference>
<feature type="compositionally biased region" description="Basic residues" evidence="1">
    <location>
        <begin position="13"/>
        <end position="22"/>
    </location>
</feature>
<dbReference type="EMBL" id="CADCVC010000028">
    <property type="protein sequence ID" value="CAA9426603.1"/>
    <property type="molecule type" value="Genomic_DNA"/>
</dbReference>
<feature type="region of interest" description="Disordered" evidence="1">
    <location>
        <begin position="1"/>
        <end position="49"/>
    </location>
</feature>
<organism evidence="2">
    <name type="scientific">uncultured Rubrobacteraceae bacterium</name>
    <dbReference type="NCBI Taxonomy" id="349277"/>
    <lineage>
        <taxon>Bacteria</taxon>
        <taxon>Bacillati</taxon>
        <taxon>Actinomycetota</taxon>
        <taxon>Rubrobacteria</taxon>
        <taxon>Rubrobacterales</taxon>
        <taxon>Rubrobacteraceae</taxon>
        <taxon>environmental samples</taxon>
    </lineage>
</organism>
<dbReference type="AlphaFoldDB" id="A0A6J4PZL8"/>
<name>A0A6J4PZL8_9ACTN</name>
<evidence type="ECO:0000313" key="2">
    <source>
        <dbReference type="EMBL" id="CAA9426603.1"/>
    </source>
</evidence>
<gene>
    <name evidence="2" type="ORF">AVDCRST_MAG80-271</name>
</gene>
<feature type="non-terminal residue" evidence="2">
    <location>
        <position position="49"/>
    </location>
</feature>
<evidence type="ECO:0000256" key="1">
    <source>
        <dbReference type="SAM" id="MobiDB-lite"/>
    </source>
</evidence>
<proteinExistence type="predicted"/>
<feature type="non-terminal residue" evidence="2">
    <location>
        <position position="1"/>
    </location>
</feature>
<accession>A0A6J4PZL8</accession>
<protein>
    <submittedName>
        <fullName evidence="2">Uncharacterized protein</fullName>
    </submittedName>
</protein>
<feature type="compositionally biased region" description="Basic and acidic residues" evidence="1">
    <location>
        <begin position="29"/>
        <end position="38"/>
    </location>
</feature>